<proteinExistence type="predicted"/>
<feature type="transmembrane region" description="Helical" evidence="1">
    <location>
        <begin position="160"/>
        <end position="178"/>
    </location>
</feature>
<keyword evidence="4" id="KW-1185">Reference proteome</keyword>
<dbReference type="InterPro" id="IPR058486">
    <property type="entry name" value="DUF8173"/>
</dbReference>
<dbReference type="Proteomes" id="UP000198876">
    <property type="component" value="Unassembled WGS sequence"/>
</dbReference>
<reference evidence="4" key="1">
    <citation type="submission" date="2016-10" db="EMBL/GenBank/DDBJ databases">
        <authorList>
            <person name="Varghese N."/>
            <person name="Submissions S."/>
        </authorList>
    </citation>
    <scope>NUCLEOTIDE SEQUENCE [LARGE SCALE GENOMIC DNA]</scope>
    <source>
        <strain evidence="4">CGMCC 1.7739</strain>
    </source>
</reference>
<dbReference type="AlphaFoldDB" id="A0A1I2UWN1"/>
<feature type="transmembrane region" description="Helical" evidence="1">
    <location>
        <begin position="32"/>
        <end position="56"/>
    </location>
</feature>
<evidence type="ECO:0000313" key="3">
    <source>
        <dbReference type="EMBL" id="SFG79171.1"/>
    </source>
</evidence>
<dbReference type="Pfam" id="PF26514">
    <property type="entry name" value="DUF8173"/>
    <property type="match status" value="1"/>
</dbReference>
<evidence type="ECO:0000259" key="2">
    <source>
        <dbReference type="Pfam" id="PF26514"/>
    </source>
</evidence>
<dbReference type="RefSeq" id="WP_092893329.1">
    <property type="nucleotide sequence ID" value="NZ_FOOQ01000004.1"/>
</dbReference>
<sequence>MVPANELLAAFGTVPLQPNELPVLARLLGTGIGLTIAVAISGVLAVVVAGLAPTLTDESLQRCRDDGVVAFLVGLGATILVPIVLAILAVTVIGLVVAIPGFVVLFVVLLVGSAIGVLLVGRFVLGVVSSSAGEPDTLLVAFAGAVVLVAVSLIPVLGGLVNFAISTAGVGAVSLVLWNRYR</sequence>
<gene>
    <name evidence="3" type="ORF">SAMN04488063_2956</name>
</gene>
<organism evidence="3 4">
    <name type="scientific">Halopelagius inordinatus</name>
    <dbReference type="NCBI Taxonomy" id="553467"/>
    <lineage>
        <taxon>Archaea</taxon>
        <taxon>Methanobacteriati</taxon>
        <taxon>Methanobacteriota</taxon>
        <taxon>Stenosarchaea group</taxon>
        <taxon>Halobacteria</taxon>
        <taxon>Halobacteriales</taxon>
        <taxon>Haloferacaceae</taxon>
    </lineage>
</organism>
<protein>
    <recommendedName>
        <fullName evidence="2">DUF8173 domain-containing protein</fullName>
    </recommendedName>
</protein>
<evidence type="ECO:0000313" key="4">
    <source>
        <dbReference type="Proteomes" id="UP000198876"/>
    </source>
</evidence>
<dbReference type="STRING" id="553467.SAMN04488063_2956"/>
<keyword evidence="1" id="KW-1133">Transmembrane helix</keyword>
<accession>A0A1I2UWN1</accession>
<feature type="domain" description="DUF8173" evidence="2">
    <location>
        <begin position="28"/>
        <end position="177"/>
    </location>
</feature>
<feature type="transmembrane region" description="Helical" evidence="1">
    <location>
        <begin position="137"/>
        <end position="154"/>
    </location>
</feature>
<evidence type="ECO:0000256" key="1">
    <source>
        <dbReference type="SAM" id="Phobius"/>
    </source>
</evidence>
<keyword evidence="1" id="KW-0812">Transmembrane</keyword>
<feature type="transmembrane region" description="Helical" evidence="1">
    <location>
        <begin position="102"/>
        <end position="125"/>
    </location>
</feature>
<dbReference type="EMBL" id="FOOQ01000004">
    <property type="protein sequence ID" value="SFG79171.1"/>
    <property type="molecule type" value="Genomic_DNA"/>
</dbReference>
<feature type="transmembrane region" description="Helical" evidence="1">
    <location>
        <begin position="68"/>
        <end position="96"/>
    </location>
</feature>
<name>A0A1I2UWN1_9EURY</name>
<keyword evidence="1" id="KW-0472">Membrane</keyword>